<accession>T1BJH8</accession>
<protein>
    <submittedName>
        <fullName evidence="2">KilA-N, DNA-binding domain protein</fullName>
    </submittedName>
</protein>
<dbReference type="InterPro" id="IPR018873">
    <property type="entry name" value="KilA-N_DNA-bd_domain"/>
</dbReference>
<reference evidence="2" key="1">
    <citation type="submission" date="2013-08" db="EMBL/GenBank/DDBJ databases">
        <authorList>
            <person name="Mendez C."/>
            <person name="Richter M."/>
            <person name="Ferrer M."/>
            <person name="Sanchez J."/>
        </authorList>
    </citation>
    <scope>NUCLEOTIDE SEQUENCE</scope>
</reference>
<dbReference type="EMBL" id="AUZX01004756">
    <property type="protein sequence ID" value="EQD69942.1"/>
    <property type="molecule type" value="Genomic_DNA"/>
</dbReference>
<evidence type="ECO:0000259" key="1">
    <source>
        <dbReference type="Pfam" id="PF10543"/>
    </source>
</evidence>
<gene>
    <name evidence="2" type="ORF">B1A_06562</name>
</gene>
<keyword evidence="2" id="KW-0238">DNA-binding</keyword>
<feature type="domain" description="KilA-N DNA-binding" evidence="1">
    <location>
        <begin position="19"/>
        <end position="77"/>
    </location>
</feature>
<dbReference type="GO" id="GO:0003677">
    <property type="term" value="F:DNA binding"/>
    <property type="evidence" value="ECO:0007669"/>
    <property type="project" value="UniProtKB-KW"/>
</dbReference>
<feature type="non-terminal residue" evidence="2">
    <location>
        <position position="1"/>
    </location>
</feature>
<comment type="caution">
    <text evidence="2">The sequence shown here is derived from an EMBL/GenBank/DDBJ whole genome shotgun (WGS) entry which is preliminary data.</text>
</comment>
<dbReference type="AlphaFoldDB" id="T1BJH8"/>
<organism evidence="2">
    <name type="scientific">mine drainage metagenome</name>
    <dbReference type="NCBI Taxonomy" id="410659"/>
    <lineage>
        <taxon>unclassified sequences</taxon>
        <taxon>metagenomes</taxon>
        <taxon>ecological metagenomes</taxon>
    </lineage>
</organism>
<dbReference type="Pfam" id="PF10543">
    <property type="entry name" value="ORF6N"/>
    <property type="match status" value="1"/>
</dbReference>
<reference evidence="2" key="2">
    <citation type="journal article" date="2014" name="ISME J.">
        <title>Microbial stratification in low pH oxic and suboxic macroscopic growths along an acid mine drainage.</title>
        <authorList>
            <person name="Mendez-Garcia C."/>
            <person name="Mesa V."/>
            <person name="Sprenger R.R."/>
            <person name="Richter M."/>
            <person name="Diez M.S."/>
            <person name="Solano J."/>
            <person name="Bargiela R."/>
            <person name="Golyshina O.V."/>
            <person name="Manteca A."/>
            <person name="Ramos J.L."/>
            <person name="Gallego J.R."/>
            <person name="Llorente I."/>
            <person name="Martins Dos Santos V.A."/>
            <person name="Jensen O.N."/>
            <person name="Pelaez A.I."/>
            <person name="Sanchez J."/>
            <person name="Ferrer M."/>
        </authorList>
    </citation>
    <scope>NUCLEOTIDE SEQUENCE</scope>
</reference>
<proteinExistence type="predicted"/>
<sequence length="178" mass="20588">KKPKRSALIVPEERIAGGILLIRGHKVLLDADLAELYGVTTKRLNEQVKRNPERFPEDFLFLLTAEEKAQVVANCDHLQRLKFPPARCPTPSPSMVPSWPLRCSIRRVWSRCNVFVVRTFVRLRQMLVSNTEFACKLAALEKKYDTQFQVVFEAIRELMTPPEPQKKRSIGFAPWEEK</sequence>
<name>T1BJH8_9ZZZZ</name>
<evidence type="ECO:0000313" key="2">
    <source>
        <dbReference type="EMBL" id="EQD69942.1"/>
    </source>
</evidence>